<dbReference type="Pfam" id="PF13561">
    <property type="entry name" value="adh_short_C2"/>
    <property type="match status" value="1"/>
</dbReference>
<dbReference type="PANTHER" id="PTHR24321:SF8">
    <property type="entry name" value="ESTRADIOL 17-BETA-DEHYDROGENASE 8-RELATED"/>
    <property type="match status" value="1"/>
</dbReference>
<dbReference type="PANTHER" id="PTHR24321">
    <property type="entry name" value="DEHYDROGENASES, SHORT CHAIN"/>
    <property type="match status" value="1"/>
</dbReference>
<dbReference type="InterPro" id="IPR036291">
    <property type="entry name" value="NAD(P)-bd_dom_sf"/>
</dbReference>
<proteinExistence type="inferred from homology"/>
<protein>
    <submittedName>
        <fullName evidence="4">Oxidoreductase</fullName>
    </submittedName>
</protein>
<reference evidence="4" key="2">
    <citation type="journal article" date="2023" name="IMA Fungus">
        <title>Comparative genomic study of the Penicillium genus elucidates a diverse pangenome and 15 lateral gene transfer events.</title>
        <authorList>
            <person name="Petersen C."/>
            <person name="Sorensen T."/>
            <person name="Nielsen M.R."/>
            <person name="Sondergaard T.E."/>
            <person name="Sorensen J.L."/>
            <person name="Fitzpatrick D.A."/>
            <person name="Frisvad J.C."/>
            <person name="Nielsen K.L."/>
        </authorList>
    </citation>
    <scope>NUCLEOTIDE SEQUENCE</scope>
    <source>
        <strain evidence="4">IBT 29677</strain>
    </source>
</reference>
<accession>A0A9W9SJE3</accession>
<dbReference type="InterPro" id="IPR002347">
    <property type="entry name" value="SDR_fam"/>
</dbReference>
<gene>
    <name evidence="4" type="ORF">N7509_011498</name>
</gene>
<evidence type="ECO:0000313" key="4">
    <source>
        <dbReference type="EMBL" id="KAJ5378379.1"/>
    </source>
</evidence>
<name>A0A9W9SJE3_9EURO</name>
<keyword evidence="2" id="KW-0521">NADP</keyword>
<dbReference type="GO" id="GO:0016491">
    <property type="term" value="F:oxidoreductase activity"/>
    <property type="evidence" value="ECO:0007669"/>
    <property type="project" value="UniProtKB-KW"/>
</dbReference>
<evidence type="ECO:0000256" key="2">
    <source>
        <dbReference type="ARBA" id="ARBA00022857"/>
    </source>
</evidence>
<keyword evidence="3" id="KW-0560">Oxidoreductase</keyword>
<reference evidence="4" key="1">
    <citation type="submission" date="2022-12" db="EMBL/GenBank/DDBJ databases">
        <authorList>
            <person name="Petersen C."/>
        </authorList>
    </citation>
    <scope>NUCLEOTIDE SEQUENCE</scope>
    <source>
        <strain evidence="4">IBT 29677</strain>
    </source>
</reference>
<dbReference type="Gene3D" id="3.40.50.720">
    <property type="entry name" value="NAD(P)-binding Rossmann-like Domain"/>
    <property type="match status" value="1"/>
</dbReference>
<dbReference type="CDD" id="cd05233">
    <property type="entry name" value="SDR_c"/>
    <property type="match status" value="1"/>
</dbReference>
<comment type="similarity">
    <text evidence="1">Belongs to the short-chain dehydrogenases/reductases (SDR) family.</text>
</comment>
<dbReference type="AlphaFoldDB" id="A0A9W9SJE3"/>
<evidence type="ECO:0000313" key="5">
    <source>
        <dbReference type="Proteomes" id="UP001147747"/>
    </source>
</evidence>
<dbReference type="PRINTS" id="PR00080">
    <property type="entry name" value="SDRFAMILY"/>
</dbReference>
<dbReference type="GeneID" id="81375115"/>
<dbReference type="RefSeq" id="XP_056482165.1">
    <property type="nucleotide sequence ID" value="XM_056636135.1"/>
</dbReference>
<dbReference type="OrthoDB" id="1669814at2759"/>
<dbReference type="SUPFAM" id="SSF51735">
    <property type="entry name" value="NAD(P)-binding Rossmann-fold domains"/>
    <property type="match status" value="1"/>
</dbReference>
<keyword evidence="5" id="KW-1185">Reference proteome</keyword>
<evidence type="ECO:0000256" key="3">
    <source>
        <dbReference type="ARBA" id="ARBA00023002"/>
    </source>
</evidence>
<dbReference type="PRINTS" id="PR00081">
    <property type="entry name" value="GDHRDH"/>
</dbReference>
<dbReference type="FunFam" id="3.40.50.720:FF:000084">
    <property type="entry name" value="Short-chain dehydrogenase reductase"/>
    <property type="match status" value="1"/>
</dbReference>
<dbReference type="EMBL" id="JAPZBU010000011">
    <property type="protein sequence ID" value="KAJ5378379.1"/>
    <property type="molecule type" value="Genomic_DNA"/>
</dbReference>
<comment type="caution">
    <text evidence="4">The sequence shown here is derived from an EMBL/GenBank/DDBJ whole genome shotgun (WGS) entry which is preliminary data.</text>
</comment>
<organism evidence="4 5">
    <name type="scientific">Penicillium cosmopolitanum</name>
    <dbReference type="NCBI Taxonomy" id="1131564"/>
    <lineage>
        <taxon>Eukaryota</taxon>
        <taxon>Fungi</taxon>
        <taxon>Dikarya</taxon>
        <taxon>Ascomycota</taxon>
        <taxon>Pezizomycotina</taxon>
        <taxon>Eurotiomycetes</taxon>
        <taxon>Eurotiomycetidae</taxon>
        <taxon>Eurotiales</taxon>
        <taxon>Aspergillaceae</taxon>
        <taxon>Penicillium</taxon>
    </lineage>
</organism>
<evidence type="ECO:0000256" key="1">
    <source>
        <dbReference type="ARBA" id="ARBA00006484"/>
    </source>
</evidence>
<sequence length="255" mass="26853">MTANLTNKVFCLTGAAAGIGLSTAKILLSRGAAVGICDIHEKNLRSAYDSLTESEKSRVMIHALDITNRAAVKEFMKSTKSRFGRVDGVANIAGITGKSFGLRELWEVSSEEYDFVMDVNVRGTFNLLAESMVPGLLEPGSSIVNVGSVASARGYNKGAMYPPSKHAVIGLTKSAAIEGGPREIRVNSILPGPTDTELLVQATEAFGAIERPSASRPMQRTADVSEISSVIAFLLGPESTYVTGAVWAVDGGSLA</sequence>
<dbReference type="Proteomes" id="UP001147747">
    <property type="component" value="Unassembled WGS sequence"/>
</dbReference>